<dbReference type="InterPro" id="IPR023393">
    <property type="entry name" value="START-like_dom_sf"/>
</dbReference>
<proteinExistence type="predicted"/>
<sequence>MTKIVNLTHFYPYTARQVWDVATDLDHLSTVTAGLLAFRDLPSGAIHQGQHLKVQVSLFGKLPYQPYEMTVLECDKDKMAFRSNESGAGVKSWRHSLVVLPQDEGSCRIEEQIEIDAGVMTWVFAAWAQFMYRKRHAPRLRILTRGATQTGA</sequence>
<dbReference type="CDD" id="cd07812">
    <property type="entry name" value="SRPBCC"/>
    <property type="match status" value="1"/>
</dbReference>
<dbReference type="STRING" id="1156985.SAMN04488118_1169"/>
<accession>A0A1G5RI32</accession>
<dbReference type="RefSeq" id="WP_090221016.1">
    <property type="nucleotide sequence ID" value="NZ_FMWG01000016.1"/>
</dbReference>
<name>A0A1G5RI32_9RHOB</name>
<protein>
    <submittedName>
        <fullName evidence="1">Polyketide cyclase / dehydrase and lipid transport</fullName>
    </submittedName>
</protein>
<dbReference type="Gene3D" id="3.30.530.20">
    <property type="match status" value="1"/>
</dbReference>
<organism evidence="1 2">
    <name type="scientific">Epibacterium ulvae</name>
    <dbReference type="NCBI Taxonomy" id="1156985"/>
    <lineage>
        <taxon>Bacteria</taxon>
        <taxon>Pseudomonadati</taxon>
        <taxon>Pseudomonadota</taxon>
        <taxon>Alphaproteobacteria</taxon>
        <taxon>Rhodobacterales</taxon>
        <taxon>Roseobacteraceae</taxon>
        <taxon>Epibacterium</taxon>
    </lineage>
</organism>
<dbReference type="AlphaFoldDB" id="A0A1G5RI32"/>
<dbReference type="SUPFAM" id="SSF55961">
    <property type="entry name" value="Bet v1-like"/>
    <property type="match status" value="1"/>
</dbReference>
<dbReference type="OrthoDB" id="7428016at2"/>
<reference evidence="1 2" key="1">
    <citation type="submission" date="2016-10" db="EMBL/GenBank/DDBJ databases">
        <authorList>
            <person name="de Groot N.N."/>
        </authorList>
    </citation>
    <scope>NUCLEOTIDE SEQUENCE [LARGE SCALE GENOMIC DNA]</scope>
    <source>
        <strain evidence="1 2">U95</strain>
    </source>
</reference>
<keyword evidence="2" id="KW-1185">Reference proteome</keyword>
<evidence type="ECO:0000313" key="2">
    <source>
        <dbReference type="Proteomes" id="UP000198767"/>
    </source>
</evidence>
<evidence type="ECO:0000313" key="1">
    <source>
        <dbReference type="EMBL" id="SCZ73041.1"/>
    </source>
</evidence>
<dbReference type="Proteomes" id="UP000198767">
    <property type="component" value="Unassembled WGS sequence"/>
</dbReference>
<dbReference type="EMBL" id="FMWG01000016">
    <property type="protein sequence ID" value="SCZ73041.1"/>
    <property type="molecule type" value="Genomic_DNA"/>
</dbReference>
<gene>
    <name evidence="1" type="ORF">SAMN04488118_1169</name>
</gene>